<dbReference type="RefSeq" id="WP_015177660.1">
    <property type="nucleotide sequence ID" value="NC_019729.1"/>
</dbReference>
<dbReference type="InterPro" id="IPR000719">
    <property type="entry name" value="Prot_kinase_dom"/>
</dbReference>
<protein>
    <recommendedName>
        <fullName evidence="1">non-specific serine/threonine protein kinase</fullName>
        <ecNumber evidence="1">2.7.11.1</ecNumber>
    </recommendedName>
</protein>
<keyword evidence="9" id="KW-1133">Transmembrane helix</keyword>
<keyword evidence="3" id="KW-0808">Transferase</keyword>
<dbReference type="PATRIC" id="fig|179408.3.peg.5029"/>
<evidence type="ECO:0000256" key="2">
    <source>
        <dbReference type="ARBA" id="ARBA00022527"/>
    </source>
</evidence>
<dbReference type="Proteomes" id="UP000010478">
    <property type="component" value="Chromosome"/>
</dbReference>
<evidence type="ECO:0000256" key="9">
    <source>
        <dbReference type="SAM" id="Phobius"/>
    </source>
</evidence>
<accession>K9VJZ1</accession>
<evidence type="ECO:0000256" key="8">
    <source>
        <dbReference type="ARBA" id="ARBA00048679"/>
    </source>
</evidence>
<dbReference type="STRING" id="179408.Osc7112_4083"/>
<dbReference type="GO" id="GO:0005524">
    <property type="term" value="F:ATP binding"/>
    <property type="evidence" value="ECO:0007669"/>
    <property type="project" value="UniProtKB-KW"/>
</dbReference>
<keyword evidence="12" id="KW-1185">Reference proteome</keyword>
<evidence type="ECO:0000256" key="7">
    <source>
        <dbReference type="ARBA" id="ARBA00047899"/>
    </source>
</evidence>
<dbReference type="InterPro" id="IPR011009">
    <property type="entry name" value="Kinase-like_dom_sf"/>
</dbReference>
<evidence type="ECO:0000259" key="10">
    <source>
        <dbReference type="PROSITE" id="PS50011"/>
    </source>
</evidence>
<dbReference type="PROSITE" id="PS00108">
    <property type="entry name" value="PROTEIN_KINASE_ST"/>
    <property type="match status" value="1"/>
</dbReference>
<dbReference type="Pfam" id="PF00069">
    <property type="entry name" value="Pkinase"/>
    <property type="match status" value="1"/>
</dbReference>
<evidence type="ECO:0000256" key="6">
    <source>
        <dbReference type="ARBA" id="ARBA00022840"/>
    </source>
</evidence>
<dbReference type="EMBL" id="CP003614">
    <property type="protein sequence ID" value="AFZ08413.1"/>
    <property type="molecule type" value="Genomic_DNA"/>
</dbReference>
<feature type="transmembrane region" description="Helical" evidence="9">
    <location>
        <begin position="539"/>
        <end position="557"/>
    </location>
</feature>
<keyword evidence="5 11" id="KW-0418">Kinase</keyword>
<gene>
    <name evidence="11" type="ORF">Osc7112_4083</name>
</gene>
<keyword evidence="4" id="KW-0547">Nucleotide-binding</keyword>
<dbReference type="CDD" id="cd14014">
    <property type="entry name" value="STKc_PknB_like"/>
    <property type="match status" value="1"/>
</dbReference>
<evidence type="ECO:0000313" key="12">
    <source>
        <dbReference type="Proteomes" id="UP000010478"/>
    </source>
</evidence>
<name>K9VJZ1_9CYAN</name>
<evidence type="ECO:0000313" key="11">
    <source>
        <dbReference type="EMBL" id="AFZ08413.1"/>
    </source>
</evidence>
<evidence type="ECO:0000256" key="3">
    <source>
        <dbReference type="ARBA" id="ARBA00022679"/>
    </source>
</evidence>
<feature type="transmembrane region" description="Helical" evidence="9">
    <location>
        <begin position="477"/>
        <end position="498"/>
    </location>
</feature>
<dbReference type="OrthoDB" id="502205at2"/>
<feature type="transmembrane region" description="Helical" evidence="9">
    <location>
        <begin position="397"/>
        <end position="423"/>
    </location>
</feature>
<feature type="transmembrane region" description="Helical" evidence="9">
    <location>
        <begin position="510"/>
        <end position="532"/>
    </location>
</feature>
<keyword evidence="2 11" id="KW-0723">Serine/threonine-protein kinase</keyword>
<dbReference type="EC" id="2.7.11.1" evidence="1"/>
<organism evidence="11 12">
    <name type="scientific">Phormidium nigroviride PCC 7112</name>
    <dbReference type="NCBI Taxonomy" id="179408"/>
    <lineage>
        <taxon>Bacteria</taxon>
        <taxon>Bacillati</taxon>
        <taxon>Cyanobacteriota</taxon>
        <taxon>Cyanophyceae</taxon>
        <taxon>Oscillatoriophycideae</taxon>
        <taxon>Oscillatoriales</taxon>
        <taxon>Oscillatoriaceae</taxon>
        <taxon>Phormidium</taxon>
    </lineage>
</organism>
<feature type="transmembrane region" description="Helical" evidence="9">
    <location>
        <begin position="563"/>
        <end position="586"/>
    </location>
</feature>
<keyword evidence="9" id="KW-0472">Membrane</keyword>
<dbReference type="PANTHER" id="PTHR24363">
    <property type="entry name" value="SERINE/THREONINE PROTEIN KINASE"/>
    <property type="match status" value="1"/>
</dbReference>
<feature type="transmembrane region" description="Helical" evidence="9">
    <location>
        <begin position="443"/>
        <end position="465"/>
    </location>
</feature>
<dbReference type="Gene3D" id="1.10.510.10">
    <property type="entry name" value="Transferase(Phosphotransferase) domain 1"/>
    <property type="match status" value="1"/>
</dbReference>
<dbReference type="AlphaFoldDB" id="K9VJZ1"/>
<evidence type="ECO:0000256" key="5">
    <source>
        <dbReference type="ARBA" id="ARBA00022777"/>
    </source>
</evidence>
<dbReference type="eggNOG" id="COG0515">
    <property type="taxonomic scope" value="Bacteria"/>
</dbReference>
<dbReference type="Gene3D" id="3.30.200.20">
    <property type="entry name" value="Phosphorylase Kinase, domain 1"/>
    <property type="match status" value="1"/>
</dbReference>
<sequence>MNAFSDFSTQGYQIEKELGHNSLGGRVTYLAKNTNTQKLVVIKQFQFAQLGASWAEYEAYEQEIKVLQKLDFPGIPRYLDSFQTDSGFCMVQEYKNAESAVARTFSPPDIKQIAIATLEILVDLQAQKPPIIHRDIKPENLLIDDELNVYLVDFGFARLGGGNIAASSVVKGTMGFMPPEQMFNRKLTKASDLYGLGITLICLLTGTKSADVGNLVDANYGIHFRHLVPPLQQGWMNWLDRMVAPRIQDRYQSAADALAALESLDVSSLPKVRMERECIQFTATEYGKILTGTIAISNPIPDTILCGRWEVAPHPNDPPHTPYDHSWISFEPQAFESNNIECKIAVDTSKLLASQTYNRQIILRANSEPETHTRELQVTTSALPVPQITNGLSARRLTFMCCFILASFTCCFILPDLILHLYATGNFGDIESSSFFTSWGTTIILASFFTSGFLGFSVAEIAIAARSKKHDFNWFRALWGGIIGVILSVTLAFLRSIAFDIAKDTIGYQLMFFVFAGTASFPIAVTLLGAFILGSIMNVTLAGMSMVILLFLLYFYWGVFGVLLSIIFIWIIAWATLIYKVVNYIFNTLIDEQIARKTLEEDAAKIAFLTAGFCTSLGIAFQLFLKWGTQLEWVEPVEILLVGGTILASLAVTAIPLIDLIVFKPKRIIAKYRKSQPNLIKP</sequence>
<evidence type="ECO:0000256" key="4">
    <source>
        <dbReference type="ARBA" id="ARBA00022741"/>
    </source>
</evidence>
<dbReference type="SUPFAM" id="SSF56112">
    <property type="entry name" value="Protein kinase-like (PK-like)"/>
    <property type="match status" value="1"/>
</dbReference>
<reference evidence="11 12" key="1">
    <citation type="submission" date="2012-05" db="EMBL/GenBank/DDBJ databases">
        <title>Finished chromosome of genome of Oscillatoria sp. PCC 7112.</title>
        <authorList>
            <consortium name="US DOE Joint Genome Institute"/>
            <person name="Gugger M."/>
            <person name="Coursin T."/>
            <person name="Rippka R."/>
            <person name="Tandeau De Marsac N."/>
            <person name="Huntemann M."/>
            <person name="Wei C.-L."/>
            <person name="Han J."/>
            <person name="Detter J.C."/>
            <person name="Han C."/>
            <person name="Tapia R."/>
            <person name="Davenport K."/>
            <person name="Daligault H."/>
            <person name="Erkkila T."/>
            <person name="Gu W."/>
            <person name="Munk A.C.C."/>
            <person name="Teshima H."/>
            <person name="Xu Y."/>
            <person name="Chain P."/>
            <person name="Chen A."/>
            <person name="Krypides N."/>
            <person name="Mavromatis K."/>
            <person name="Markowitz V."/>
            <person name="Szeto E."/>
            <person name="Ivanova N."/>
            <person name="Mikhailova N."/>
            <person name="Ovchinnikova G."/>
            <person name="Pagani I."/>
            <person name="Pati A."/>
            <person name="Goodwin L."/>
            <person name="Peters L."/>
            <person name="Pitluck S."/>
            <person name="Woyke T."/>
            <person name="Kerfeld C."/>
        </authorList>
    </citation>
    <scope>NUCLEOTIDE SEQUENCE [LARGE SCALE GENOMIC DNA]</scope>
    <source>
        <strain evidence="11 12">PCC 7112</strain>
    </source>
</reference>
<evidence type="ECO:0000256" key="1">
    <source>
        <dbReference type="ARBA" id="ARBA00012513"/>
    </source>
</evidence>
<keyword evidence="6" id="KW-0067">ATP-binding</keyword>
<feature type="transmembrane region" description="Helical" evidence="9">
    <location>
        <begin position="639"/>
        <end position="663"/>
    </location>
</feature>
<feature type="transmembrane region" description="Helical" evidence="9">
    <location>
        <begin position="606"/>
        <end position="627"/>
    </location>
</feature>
<dbReference type="SMART" id="SM00220">
    <property type="entry name" value="S_TKc"/>
    <property type="match status" value="1"/>
</dbReference>
<dbReference type="PANTHER" id="PTHR24363:SF0">
    <property type="entry name" value="SERINE_THREONINE KINASE LIKE DOMAIN CONTAINING 1"/>
    <property type="match status" value="1"/>
</dbReference>
<dbReference type="HOGENOM" id="CLU_025432_0_0_3"/>
<dbReference type="InterPro" id="IPR008271">
    <property type="entry name" value="Ser/Thr_kinase_AS"/>
</dbReference>
<dbReference type="GO" id="GO:0004674">
    <property type="term" value="F:protein serine/threonine kinase activity"/>
    <property type="evidence" value="ECO:0007669"/>
    <property type="project" value="UniProtKB-KW"/>
</dbReference>
<dbReference type="PROSITE" id="PS50011">
    <property type="entry name" value="PROTEIN_KINASE_DOM"/>
    <property type="match status" value="1"/>
</dbReference>
<comment type="catalytic activity">
    <reaction evidence="7">
        <text>L-threonyl-[protein] + ATP = O-phospho-L-threonyl-[protein] + ADP + H(+)</text>
        <dbReference type="Rhea" id="RHEA:46608"/>
        <dbReference type="Rhea" id="RHEA-COMP:11060"/>
        <dbReference type="Rhea" id="RHEA-COMP:11605"/>
        <dbReference type="ChEBI" id="CHEBI:15378"/>
        <dbReference type="ChEBI" id="CHEBI:30013"/>
        <dbReference type="ChEBI" id="CHEBI:30616"/>
        <dbReference type="ChEBI" id="CHEBI:61977"/>
        <dbReference type="ChEBI" id="CHEBI:456216"/>
        <dbReference type="EC" id="2.7.11.1"/>
    </reaction>
</comment>
<dbReference type="KEGG" id="oni:Osc7112_4083"/>
<feature type="domain" description="Protein kinase" evidence="10">
    <location>
        <begin position="12"/>
        <end position="264"/>
    </location>
</feature>
<comment type="catalytic activity">
    <reaction evidence="8">
        <text>L-seryl-[protein] + ATP = O-phospho-L-seryl-[protein] + ADP + H(+)</text>
        <dbReference type="Rhea" id="RHEA:17989"/>
        <dbReference type="Rhea" id="RHEA-COMP:9863"/>
        <dbReference type="Rhea" id="RHEA-COMP:11604"/>
        <dbReference type="ChEBI" id="CHEBI:15378"/>
        <dbReference type="ChEBI" id="CHEBI:29999"/>
        <dbReference type="ChEBI" id="CHEBI:30616"/>
        <dbReference type="ChEBI" id="CHEBI:83421"/>
        <dbReference type="ChEBI" id="CHEBI:456216"/>
        <dbReference type="EC" id="2.7.11.1"/>
    </reaction>
</comment>
<keyword evidence="9" id="KW-0812">Transmembrane</keyword>
<proteinExistence type="predicted"/>